<evidence type="ECO:0000313" key="10">
    <source>
        <dbReference type="Proteomes" id="UP001206548"/>
    </source>
</evidence>
<comment type="similarity">
    <text evidence="2">Belongs to the AzlC family.</text>
</comment>
<sequence length="233" mass="24910">MEALTFRQGSKASLPTALGYVSIGTACGVVGASSGISPVEMGLMSALVYGGSSQFIMCALLVAHAPVLSIVLTVFLVNLRHFLMSLHVTTIFEKASLLEGVFIGSLLTDESYGVLLNTYAHQKEITPRWMYGNNVTGYITWILSVFTGTVVGQYIPNPSQFGLDFALVAMFAAIFAAQFEAMAISVSIKKIILVLGTITLSYFVLAIVLSESLTVLLATLVGCFVGVCHHERV</sequence>
<keyword evidence="4" id="KW-1003">Cell membrane</keyword>
<protein>
    <submittedName>
        <fullName evidence="9">AzlC family ABC transporter permease</fullName>
    </submittedName>
</protein>
<evidence type="ECO:0000256" key="4">
    <source>
        <dbReference type="ARBA" id="ARBA00022475"/>
    </source>
</evidence>
<feature type="transmembrane region" description="Helical" evidence="8">
    <location>
        <begin position="161"/>
        <end position="179"/>
    </location>
</feature>
<keyword evidence="3" id="KW-0813">Transport</keyword>
<accession>A0ABT2F9H7</accession>
<evidence type="ECO:0000256" key="8">
    <source>
        <dbReference type="SAM" id="Phobius"/>
    </source>
</evidence>
<feature type="transmembrane region" description="Helical" evidence="8">
    <location>
        <begin position="135"/>
        <end position="155"/>
    </location>
</feature>
<name>A0ABT2F9H7_9STRE</name>
<feature type="transmembrane region" description="Helical" evidence="8">
    <location>
        <begin position="12"/>
        <end position="34"/>
    </location>
</feature>
<evidence type="ECO:0000313" key="9">
    <source>
        <dbReference type="EMBL" id="MCS4488472.1"/>
    </source>
</evidence>
<proteinExistence type="inferred from homology"/>
<keyword evidence="5 8" id="KW-0812">Transmembrane</keyword>
<dbReference type="PANTHER" id="PTHR34979">
    <property type="entry name" value="INNER MEMBRANE PROTEIN YGAZ"/>
    <property type="match status" value="1"/>
</dbReference>
<keyword evidence="7 8" id="KW-0472">Membrane</keyword>
<keyword evidence="10" id="KW-1185">Reference proteome</keyword>
<feature type="transmembrane region" description="Helical" evidence="8">
    <location>
        <begin position="54"/>
        <end position="77"/>
    </location>
</feature>
<dbReference type="EMBL" id="JANUXX010000006">
    <property type="protein sequence ID" value="MCS4488472.1"/>
    <property type="molecule type" value="Genomic_DNA"/>
</dbReference>
<dbReference type="PANTHER" id="PTHR34979:SF1">
    <property type="entry name" value="INNER MEMBRANE PROTEIN YGAZ"/>
    <property type="match status" value="1"/>
</dbReference>
<evidence type="ECO:0000256" key="6">
    <source>
        <dbReference type="ARBA" id="ARBA00022989"/>
    </source>
</evidence>
<evidence type="ECO:0000256" key="1">
    <source>
        <dbReference type="ARBA" id="ARBA00004651"/>
    </source>
</evidence>
<keyword evidence="6 8" id="KW-1133">Transmembrane helix</keyword>
<evidence type="ECO:0000256" key="3">
    <source>
        <dbReference type="ARBA" id="ARBA00022448"/>
    </source>
</evidence>
<comment type="caution">
    <text evidence="9">The sequence shown here is derived from an EMBL/GenBank/DDBJ whole genome shotgun (WGS) entry which is preliminary data.</text>
</comment>
<gene>
    <name evidence="9" type="ORF">NXS10_05810</name>
</gene>
<dbReference type="PROSITE" id="PS51257">
    <property type="entry name" value="PROKAR_LIPOPROTEIN"/>
    <property type="match status" value="1"/>
</dbReference>
<dbReference type="RefSeq" id="WP_259138689.1">
    <property type="nucleotide sequence ID" value="NZ_JANUXX010000006.1"/>
</dbReference>
<dbReference type="InterPro" id="IPR011606">
    <property type="entry name" value="Brnchd-chn_aa_trnsp_permease"/>
</dbReference>
<evidence type="ECO:0000256" key="7">
    <source>
        <dbReference type="ARBA" id="ARBA00023136"/>
    </source>
</evidence>
<reference evidence="9 10" key="1">
    <citation type="journal article" date="2023" name="Int. J. Syst. Evol. Microbiol.">
        <title>Streptococcus sciuri sp. nov., Staphylococcus marylandisciuri sp. nov. and Staphylococcus americanisciuri sp. nov., isolated from faeces of eastern grey squirrel (Sciurus carolinensis).</title>
        <authorList>
            <person name="Volokhov D.V."/>
            <person name="Zagorodnyaya T.A."/>
            <person name="Furtak V.A."/>
            <person name="Nattanmai G."/>
            <person name="Randall L."/>
            <person name="Jose S."/>
            <person name="Gao Y."/>
            <person name="Eisenberg T."/>
            <person name="Delmonte P."/>
            <person name="Blom J."/>
            <person name="Mitchell K.K."/>
        </authorList>
    </citation>
    <scope>NUCLEOTIDE SEQUENCE [LARGE SCALE GENOMIC DNA]</scope>
    <source>
        <strain evidence="9 10">SQ9-PEA</strain>
    </source>
</reference>
<dbReference type="Proteomes" id="UP001206548">
    <property type="component" value="Unassembled WGS sequence"/>
</dbReference>
<comment type="subcellular location">
    <subcellularLocation>
        <location evidence="1">Cell membrane</location>
        <topology evidence="1">Multi-pass membrane protein</topology>
    </subcellularLocation>
</comment>
<evidence type="ECO:0000256" key="2">
    <source>
        <dbReference type="ARBA" id="ARBA00010735"/>
    </source>
</evidence>
<evidence type="ECO:0000256" key="5">
    <source>
        <dbReference type="ARBA" id="ARBA00022692"/>
    </source>
</evidence>
<dbReference type="Pfam" id="PF03591">
    <property type="entry name" value="AzlC"/>
    <property type="match status" value="1"/>
</dbReference>
<organism evidence="9 10">
    <name type="scientific">Streptococcus sciuri</name>
    <dbReference type="NCBI Taxonomy" id="2973939"/>
    <lineage>
        <taxon>Bacteria</taxon>
        <taxon>Bacillati</taxon>
        <taxon>Bacillota</taxon>
        <taxon>Bacilli</taxon>
        <taxon>Lactobacillales</taxon>
        <taxon>Streptococcaceae</taxon>
        <taxon>Streptococcus</taxon>
    </lineage>
</organism>